<proteinExistence type="inferred from homology"/>
<gene>
    <name evidence="8" type="ORF">SAMN04244570_0413</name>
</gene>
<organism evidence="8 9">
    <name type="scientific">Sporosarcina newyorkensis</name>
    <dbReference type="NCBI Taxonomy" id="759851"/>
    <lineage>
        <taxon>Bacteria</taxon>
        <taxon>Bacillati</taxon>
        <taxon>Bacillota</taxon>
        <taxon>Bacilli</taxon>
        <taxon>Bacillales</taxon>
        <taxon>Caryophanaceae</taxon>
        <taxon>Sporosarcina</taxon>
    </lineage>
</organism>
<keyword evidence="5" id="KW-0456">Lyase</keyword>
<dbReference type="RefSeq" id="WP_078818848.1">
    <property type="nucleotide sequence ID" value="NZ_FUYJ01000013.1"/>
</dbReference>
<comment type="similarity">
    <text evidence="2">Belongs to the Orn/Lys/Arg decarboxylase class-I family.</text>
</comment>
<evidence type="ECO:0000313" key="8">
    <source>
        <dbReference type="EMBL" id="SKB07522.1"/>
    </source>
</evidence>
<dbReference type="SUPFAM" id="SSF53383">
    <property type="entry name" value="PLP-dependent transferases"/>
    <property type="match status" value="1"/>
</dbReference>
<dbReference type="Gene3D" id="3.90.100.10">
    <property type="entry name" value="Orn/Lys/Arg decarboxylase, C-terminal domain"/>
    <property type="match status" value="1"/>
</dbReference>
<dbReference type="InterPro" id="IPR015421">
    <property type="entry name" value="PyrdxlP-dep_Trfase_major"/>
</dbReference>
<feature type="domain" description="Orn/Lys/Arg decarboxylase C-terminal" evidence="7">
    <location>
        <begin position="397"/>
        <end position="460"/>
    </location>
</feature>
<dbReference type="InterPro" id="IPR000310">
    <property type="entry name" value="Orn/Lys/Arg_deCO2ase_major_dom"/>
</dbReference>
<protein>
    <submittedName>
        <fullName evidence="8">Arginine/lysine/ornithine decarboxylase</fullName>
    </submittedName>
</protein>
<sequence length="474" mass="52524">MNYEDRPLIQALENFRKQQPISFHVPGHKHGALSGLPQNLRQALAYDVTELAGLDDLHSPTGVIQRAEEKLTRLHGSTRSFLLVNGSTVGNLAMLYATVGKGDAVLVQRNAHKSVFHALELTGARAVFLSPQWDEDTRTAGGVSVANVKEAFKQFSNVKAAVFTNPTYYGVANRELGKIIKECHAYRVPVLVDEAHGAHFKAHQSFPESALSLGADVVVQSAHKTLPAMTMASFLHVRSNFVKTERVAHFLHMLQSSSPSYLLMASLDDARHYVESYNETDYASLQSYRRELLRELQCISDVKVVEVDDPLKLLVRVEGNTGFALQDALEKQGVYSELADLYQVLLVLPLVKADHAGIVNDVVKKFRDAVELLRATESDKPSVKLKMPHLPITTAVYTTDRLREMKAEWMHIEEAKGKIAFESIVPYPPGIPLLCAGERVAEAHIRQLLVLAEAGSRFQGAFDVESNQIKVVSE</sequence>
<evidence type="ECO:0000256" key="2">
    <source>
        <dbReference type="ARBA" id="ARBA00010671"/>
    </source>
</evidence>
<evidence type="ECO:0000313" key="9">
    <source>
        <dbReference type="Proteomes" id="UP000190042"/>
    </source>
</evidence>
<dbReference type="GO" id="GO:0016831">
    <property type="term" value="F:carboxy-lyase activity"/>
    <property type="evidence" value="ECO:0007669"/>
    <property type="project" value="UniProtKB-KW"/>
</dbReference>
<dbReference type="InterPro" id="IPR015424">
    <property type="entry name" value="PyrdxlP-dep_Trfase"/>
</dbReference>
<evidence type="ECO:0000256" key="5">
    <source>
        <dbReference type="ARBA" id="ARBA00023239"/>
    </source>
</evidence>
<dbReference type="PANTHER" id="PTHR43277:SF3">
    <property type="entry name" value="DECARBOXYLASE, PUTATIVE-RELATED"/>
    <property type="match status" value="1"/>
</dbReference>
<accession>A0A1T4Z0H2</accession>
<dbReference type="InterPro" id="IPR052357">
    <property type="entry name" value="Orn_Lys_Arg_decarboxylase-I"/>
</dbReference>
<dbReference type="Gene3D" id="3.40.640.10">
    <property type="entry name" value="Type I PLP-dependent aspartate aminotransferase-like (Major domain)"/>
    <property type="match status" value="1"/>
</dbReference>
<evidence type="ECO:0000256" key="1">
    <source>
        <dbReference type="ARBA" id="ARBA00001933"/>
    </source>
</evidence>
<name>A0A1T4Z0H2_9BACL</name>
<dbReference type="Pfam" id="PF03711">
    <property type="entry name" value="OKR_DC_1_C"/>
    <property type="match status" value="1"/>
</dbReference>
<dbReference type="EMBL" id="FUYJ01000013">
    <property type="protein sequence ID" value="SKB07522.1"/>
    <property type="molecule type" value="Genomic_DNA"/>
</dbReference>
<evidence type="ECO:0000259" key="6">
    <source>
        <dbReference type="Pfam" id="PF01276"/>
    </source>
</evidence>
<evidence type="ECO:0000256" key="4">
    <source>
        <dbReference type="ARBA" id="ARBA00022898"/>
    </source>
</evidence>
<dbReference type="Proteomes" id="UP000190042">
    <property type="component" value="Unassembled WGS sequence"/>
</dbReference>
<keyword evidence="4" id="KW-0663">Pyridoxal phosphate</keyword>
<dbReference type="SUPFAM" id="SSF55904">
    <property type="entry name" value="Ornithine decarboxylase C-terminal domain"/>
    <property type="match status" value="1"/>
</dbReference>
<keyword evidence="9" id="KW-1185">Reference proteome</keyword>
<dbReference type="AlphaFoldDB" id="A0A1T4Z0H2"/>
<comment type="cofactor">
    <cofactor evidence="1">
        <name>pyridoxal 5'-phosphate</name>
        <dbReference type="ChEBI" id="CHEBI:597326"/>
    </cofactor>
</comment>
<feature type="domain" description="Orn/Lys/Arg decarboxylases family 1 pyridoxal-P attachment site" evidence="6">
    <location>
        <begin position="7"/>
        <end position="282"/>
    </location>
</feature>
<evidence type="ECO:0000259" key="7">
    <source>
        <dbReference type="Pfam" id="PF03711"/>
    </source>
</evidence>
<reference evidence="9" key="1">
    <citation type="submission" date="2017-02" db="EMBL/GenBank/DDBJ databases">
        <authorList>
            <person name="Varghese N."/>
            <person name="Submissions S."/>
        </authorList>
    </citation>
    <scope>NUCLEOTIDE SEQUENCE [LARGE SCALE GENOMIC DNA]</scope>
    <source>
        <strain evidence="9">DSM 23966</strain>
    </source>
</reference>
<dbReference type="InterPro" id="IPR008286">
    <property type="entry name" value="Prn/Lys/Arg_de-COase_C"/>
</dbReference>
<keyword evidence="3" id="KW-0210">Decarboxylase</keyword>
<dbReference type="PANTHER" id="PTHR43277">
    <property type="entry name" value="ARGININE DECARBOXYLASE"/>
    <property type="match status" value="1"/>
</dbReference>
<dbReference type="Pfam" id="PF01276">
    <property type="entry name" value="OKR_DC_1"/>
    <property type="match status" value="1"/>
</dbReference>
<dbReference type="InterPro" id="IPR036633">
    <property type="entry name" value="Prn/Lys/Arg_de-COase_C_sf"/>
</dbReference>
<evidence type="ECO:0000256" key="3">
    <source>
        <dbReference type="ARBA" id="ARBA00022793"/>
    </source>
</evidence>